<comment type="caution">
    <text evidence="5">The sequence shown here is derived from an EMBL/GenBank/DDBJ whole genome shotgun (WGS) entry which is preliminary data.</text>
</comment>
<evidence type="ECO:0000256" key="4">
    <source>
        <dbReference type="SAM" id="MobiDB-lite"/>
    </source>
</evidence>
<accession>A0A9P4HL46</accession>
<reference evidence="5" key="1">
    <citation type="journal article" date="2020" name="Stud. Mycol.">
        <title>101 Dothideomycetes genomes: a test case for predicting lifestyles and emergence of pathogens.</title>
        <authorList>
            <person name="Haridas S."/>
            <person name="Albert R."/>
            <person name="Binder M."/>
            <person name="Bloem J."/>
            <person name="Labutti K."/>
            <person name="Salamov A."/>
            <person name="Andreopoulos B."/>
            <person name="Baker S."/>
            <person name="Barry K."/>
            <person name="Bills G."/>
            <person name="Bluhm B."/>
            <person name="Cannon C."/>
            <person name="Castanera R."/>
            <person name="Culley D."/>
            <person name="Daum C."/>
            <person name="Ezra D."/>
            <person name="Gonzalez J."/>
            <person name="Henrissat B."/>
            <person name="Kuo A."/>
            <person name="Liang C."/>
            <person name="Lipzen A."/>
            <person name="Lutzoni F."/>
            <person name="Magnuson J."/>
            <person name="Mondo S."/>
            <person name="Nolan M."/>
            <person name="Ohm R."/>
            <person name="Pangilinan J."/>
            <person name="Park H.-J."/>
            <person name="Ramirez L."/>
            <person name="Alfaro M."/>
            <person name="Sun H."/>
            <person name="Tritt A."/>
            <person name="Yoshinaga Y."/>
            <person name="Zwiers L.-H."/>
            <person name="Turgeon B."/>
            <person name="Goodwin S."/>
            <person name="Spatafora J."/>
            <person name="Crous P."/>
            <person name="Grigoriev I."/>
        </authorList>
    </citation>
    <scope>NUCLEOTIDE SEQUENCE</scope>
    <source>
        <strain evidence="5">CBS 110217</strain>
    </source>
</reference>
<evidence type="ECO:0000313" key="6">
    <source>
        <dbReference type="Proteomes" id="UP000799777"/>
    </source>
</evidence>
<gene>
    <name evidence="5" type="ORF">EK21DRAFT_85090</name>
</gene>
<dbReference type="PRINTS" id="PR00622">
    <property type="entry name" value="HISTONEH3"/>
</dbReference>
<dbReference type="PANTHER" id="PTHR37015">
    <property type="entry name" value="REVERSE TRANSCRIPTASE DOMAIN-CONTAINING PROTEIN"/>
    <property type="match status" value="1"/>
</dbReference>
<dbReference type="GO" id="GO:0003677">
    <property type="term" value="F:DNA binding"/>
    <property type="evidence" value="ECO:0007669"/>
    <property type="project" value="InterPro"/>
</dbReference>
<sequence>MASGSAFSETLQTITTTKLEELAQQRLAFDKDYTKLLTVLEAEQDPLKRLILLTDGSKSCLGVKTSKRTNDGRLGHVITGGTRDTRLETDLKNVDRFIEQARFEPSVSPKYLSAQASKLQYADLYGKLVTEWLSSEKTAPADDDVEMAESYEELPGARKLAARAEWEKSVFEPADVNVSEVKAYLEQLFITDKNSAALAIKDLRNSVEEFQQNLAGPGKFNVRTLRWVIQGLQNSDLLPNEKREVLKDFRSNDVILSEIGDVLSMRLAALDRWSWGDHVSLEQRRKINGSYGIHMEEDVLQAIFLHYIGCLEAGPGRTVVPKNDRMRRHWFLGSQWIQNYGNSLENERDQTHQERYFAHQLLDYETQQIDEEEGEKEAEYGEHVQQAKKRKLGAALQTQQAPSCGGRTKQTARKSTGGKAPRMQLASQAARKSAPSSGGVAAYHDEEEECEEDDNDDDGWESRQPMAAEQNLLHLLSTEVIVNTRLNGELSCFRTVFESWNPLLPHQTVLAILEFFGVSETWRTFFEKFLEAPLKFTENGPSAEPRLRQRGTPGSHTLSDILGESVLFCLDFAVNQATDGALLYRLYDDAWDSVLRFTEVMGVELDDNKTGSVRIAHDKSFVINDRLPEGEIRWGFLYLDPSNGRSNFGKASNCFGRKHVDKMLATHRHIQESIFHGGNVVQHLKKMIEDRFHVPNVPDGFLFFPVELGGLDLKSPFVDLLQIRESVKENPYELMNEFEEKENDDYTKLKGIFECGKIKNQRYNMEDPNWKPQNPDTFISKDEFVSYREVFYGPGKAQIVSTYRQLLQRPTEQPIDISVQVRQALDQLQGQSNLRGILAKWNSMDPYWKWIAQMYGPEMVQKFGGMTVVDPGLLPIGMVDFFRQRRTKWQG</sequence>
<evidence type="ECO:0000313" key="5">
    <source>
        <dbReference type="EMBL" id="KAF2034986.1"/>
    </source>
</evidence>
<organism evidence="5 6">
    <name type="scientific">Setomelanomma holmii</name>
    <dbReference type="NCBI Taxonomy" id="210430"/>
    <lineage>
        <taxon>Eukaryota</taxon>
        <taxon>Fungi</taxon>
        <taxon>Dikarya</taxon>
        <taxon>Ascomycota</taxon>
        <taxon>Pezizomycotina</taxon>
        <taxon>Dothideomycetes</taxon>
        <taxon>Pleosporomycetidae</taxon>
        <taxon>Pleosporales</taxon>
        <taxon>Pleosporineae</taxon>
        <taxon>Phaeosphaeriaceae</taxon>
        <taxon>Setomelanomma</taxon>
    </lineage>
</organism>
<name>A0A9P4HL46_9PLEO</name>
<feature type="compositionally biased region" description="Acidic residues" evidence="4">
    <location>
        <begin position="445"/>
        <end position="459"/>
    </location>
</feature>
<keyword evidence="3" id="KW-0544">Nucleosome core</keyword>
<comment type="subcellular location">
    <subcellularLocation>
        <location evidence="1">Chromosome</location>
    </subcellularLocation>
</comment>
<dbReference type="OrthoDB" id="74545at2759"/>
<dbReference type="Proteomes" id="UP000799777">
    <property type="component" value="Unassembled WGS sequence"/>
</dbReference>
<feature type="region of interest" description="Disordered" evidence="4">
    <location>
        <begin position="370"/>
        <end position="462"/>
    </location>
</feature>
<evidence type="ECO:0000256" key="2">
    <source>
        <dbReference type="ARBA" id="ARBA00022454"/>
    </source>
</evidence>
<evidence type="ECO:0000256" key="3">
    <source>
        <dbReference type="ARBA" id="ARBA00023269"/>
    </source>
</evidence>
<protein>
    <submittedName>
        <fullName evidence="5">Uncharacterized protein</fullName>
    </submittedName>
</protein>
<dbReference type="GO" id="GO:0030527">
    <property type="term" value="F:structural constituent of chromatin"/>
    <property type="evidence" value="ECO:0007669"/>
    <property type="project" value="InterPro"/>
</dbReference>
<keyword evidence="6" id="KW-1185">Reference proteome</keyword>
<dbReference type="EMBL" id="ML978159">
    <property type="protein sequence ID" value="KAF2034986.1"/>
    <property type="molecule type" value="Genomic_DNA"/>
</dbReference>
<keyword evidence="2" id="KW-0158">Chromosome</keyword>
<dbReference type="GO" id="GO:0000786">
    <property type="term" value="C:nucleosome"/>
    <property type="evidence" value="ECO:0007669"/>
    <property type="project" value="UniProtKB-KW"/>
</dbReference>
<keyword evidence="3" id="KW-0238">DNA-binding</keyword>
<dbReference type="PANTHER" id="PTHR37015:SF2">
    <property type="entry name" value="REVERSE TRANSCRIPTASE DOMAIN-CONTAINING PROTEIN"/>
    <property type="match status" value="1"/>
</dbReference>
<evidence type="ECO:0000256" key="1">
    <source>
        <dbReference type="ARBA" id="ARBA00004286"/>
    </source>
</evidence>
<dbReference type="InterPro" id="IPR000164">
    <property type="entry name" value="Histone_H3/CENP-A"/>
</dbReference>
<dbReference type="AlphaFoldDB" id="A0A9P4HL46"/>
<proteinExistence type="predicted"/>